<gene>
    <name evidence="2" type="ORF">METZ01_LOCUS410535</name>
</gene>
<feature type="transmembrane region" description="Helical" evidence="1">
    <location>
        <begin position="12"/>
        <end position="30"/>
    </location>
</feature>
<dbReference type="Gene3D" id="2.120.10.30">
    <property type="entry name" value="TolB, C-terminal domain"/>
    <property type="match status" value="1"/>
</dbReference>
<evidence type="ECO:0000256" key="1">
    <source>
        <dbReference type="SAM" id="Phobius"/>
    </source>
</evidence>
<evidence type="ECO:0008006" key="3">
    <source>
        <dbReference type="Google" id="ProtNLM"/>
    </source>
</evidence>
<evidence type="ECO:0000313" key="2">
    <source>
        <dbReference type="EMBL" id="SVD57681.1"/>
    </source>
</evidence>
<sequence>HRKKRGRKQSWRTPTMIALTIAAFIFGMLIRGTFDNHSESGSSVTAGLPPSKRLKLDIPGDEKIPAGADNPFPGGGGISVAISSNGRHLAYYTITNRVKNLKLLDLDNFESKKKLISSIDLVGLMFSPDSKWIAFFDKEKIKKVLIETGEISVVGETRVPNYGYWADDGYIYYVHSLGRKLSRIKDVGGTPELLHEGPHQEGATLGKPYVFSGGRGVIMAFPGKGINRNYAPIKYLDLTTKKIKDLGVSGIWPYYHDSGYLLFARNGNIWATPFDLD</sequence>
<keyword evidence="1" id="KW-0472">Membrane</keyword>
<dbReference type="InterPro" id="IPR011042">
    <property type="entry name" value="6-blade_b-propeller_TolB-like"/>
</dbReference>
<name>A0A382WHW4_9ZZZZ</name>
<accession>A0A382WHW4</accession>
<dbReference type="EMBL" id="UINC01159539">
    <property type="protein sequence ID" value="SVD57681.1"/>
    <property type="molecule type" value="Genomic_DNA"/>
</dbReference>
<proteinExistence type="predicted"/>
<feature type="non-terminal residue" evidence="2">
    <location>
        <position position="1"/>
    </location>
</feature>
<dbReference type="AlphaFoldDB" id="A0A382WHW4"/>
<reference evidence="2" key="1">
    <citation type="submission" date="2018-05" db="EMBL/GenBank/DDBJ databases">
        <authorList>
            <person name="Lanie J.A."/>
            <person name="Ng W.-L."/>
            <person name="Kazmierczak K.M."/>
            <person name="Andrzejewski T.M."/>
            <person name="Davidsen T.M."/>
            <person name="Wayne K.J."/>
            <person name="Tettelin H."/>
            <person name="Glass J.I."/>
            <person name="Rusch D."/>
            <person name="Podicherti R."/>
            <person name="Tsui H.-C.T."/>
            <person name="Winkler M.E."/>
        </authorList>
    </citation>
    <scope>NUCLEOTIDE SEQUENCE</scope>
</reference>
<keyword evidence="1" id="KW-1133">Transmembrane helix</keyword>
<protein>
    <recommendedName>
        <fullName evidence="3">Dipeptidylpeptidase IV N-terminal domain-containing protein</fullName>
    </recommendedName>
</protein>
<dbReference type="SUPFAM" id="SSF69304">
    <property type="entry name" value="Tricorn protease N-terminal domain"/>
    <property type="match status" value="1"/>
</dbReference>
<organism evidence="2">
    <name type="scientific">marine metagenome</name>
    <dbReference type="NCBI Taxonomy" id="408172"/>
    <lineage>
        <taxon>unclassified sequences</taxon>
        <taxon>metagenomes</taxon>
        <taxon>ecological metagenomes</taxon>
    </lineage>
</organism>
<keyword evidence="1" id="KW-0812">Transmembrane</keyword>
<feature type="non-terminal residue" evidence="2">
    <location>
        <position position="277"/>
    </location>
</feature>